<gene>
    <name evidence="1" type="ORF">M413DRAFT_448661</name>
</gene>
<dbReference type="Proteomes" id="UP000053424">
    <property type="component" value="Unassembled WGS sequence"/>
</dbReference>
<reference evidence="2" key="2">
    <citation type="submission" date="2015-01" db="EMBL/GenBank/DDBJ databases">
        <title>Evolutionary Origins and Diversification of the Mycorrhizal Mutualists.</title>
        <authorList>
            <consortium name="DOE Joint Genome Institute"/>
            <consortium name="Mycorrhizal Genomics Consortium"/>
            <person name="Kohler A."/>
            <person name="Kuo A."/>
            <person name="Nagy L.G."/>
            <person name="Floudas D."/>
            <person name="Copeland A."/>
            <person name="Barry K.W."/>
            <person name="Cichocki N."/>
            <person name="Veneault-Fourrey C."/>
            <person name="LaButti K."/>
            <person name="Lindquist E.A."/>
            <person name="Lipzen A."/>
            <person name="Lundell T."/>
            <person name="Morin E."/>
            <person name="Murat C."/>
            <person name="Riley R."/>
            <person name="Ohm R."/>
            <person name="Sun H."/>
            <person name="Tunlid A."/>
            <person name="Henrissat B."/>
            <person name="Grigoriev I.V."/>
            <person name="Hibbett D.S."/>
            <person name="Martin F."/>
        </authorList>
    </citation>
    <scope>NUCLEOTIDE SEQUENCE [LARGE SCALE GENOMIC DNA]</scope>
    <source>
        <strain evidence="2">h7</strain>
    </source>
</reference>
<dbReference type="HOGENOM" id="CLU_2996711_0_0_1"/>
<accession>A0A0C3C0H0</accession>
<sequence length="57" mass="6271">MNSYLESLSAAPFAAPPSIVLLRPVVQAEMAAHVMFKCSARPAEVSEYTVIYTRRPC</sequence>
<evidence type="ECO:0000313" key="1">
    <source>
        <dbReference type="EMBL" id="KIM37151.1"/>
    </source>
</evidence>
<proteinExistence type="predicted"/>
<dbReference type="AlphaFoldDB" id="A0A0C3C0H0"/>
<name>A0A0C3C0H0_HEBCY</name>
<keyword evidence="2" id="KW-1185">Reference proteome</keyword>
<organism evidence="1 2">
    <name type="scientific">Hebeloma cylindrosporum</name>
    <dbReference type="NCBI Taxonomy" id="76867"/>
    <lineage>
        <taxon>Eukaryota</taxon>
        <taxon>Fungi</taxon>
        <taxon>Dikarya</taxon>
        <taxon>Basidiomycota</taxon>
        <taxon>Agaricomycotina</taxon>
        <taxon>Agaricomycetes</taxon>
        <taxon>Agaricomycetidae</taxon>
        <taxon>Agaricales</taxon>
        <taxon>Agaricineae</taxon>
        <taxon>Hymenogastraceae</taxon>
        <taxon>Hebeloma</taxon>
    </lineage>
</organism>
<reference evidence="1 2" key="1">
    <citation type="submission" date="2014-04" db="EMBL/GenBank/DDBJ databases">
        <authorList>
            <consortium name="DOE Joint Genome Institute"/>
            <person name="Kuo A."/>
            <person name="Gay G."/>
            <person name="Dore J."/>
            <person name="Kohler A."/>
            <person name="Nagy L.G."/>
            <person name="Floudas D."/>
            <person name="Copeland A."/>
            <person name="Barry K.W."/>
            <person name="Cichocki N."/>
            <person name="Veneault-Fourrey C."/>
            <person name="LaButti K."/>
            <person name="Lindquist E.A."/>
            <person name="Lipzen A."/>
            <person name="Lundell T."/>
            <person name="Morin E."/>
            <person name="Murat C."/>
            <person name="Sun H."/>
            <person name="Tunlid A."/>
            <person name="Henrissat B."/>
            <person name="Grigoriev I.V."/>
            <person name="Hibbett D.S."/>
            <person name="Martin F."/>
            <person name="Nordberg H.P."/>
            <person name="Cantor M.N."/>
            <person name="Hua S.X."/>
        </authorList>
    </citation>
    <scope>NUCLEOTIDE SEQUENCE [LARGE SCALE GENOMIC DNA]</scope>
    <source>
        <strain evidence="2">h7</strain>
    </source>
</reference>
<dbReference type="EMBL" id="KN831799">
    <property type="protein sequence ID" value="KIM37151.1"/>
    <property type="molecule type" value="Genomic_DNA"/>
</dbReference>
<protein>
    <submittedName>
        <fullName evidence="1">Uncharacterized protein</fullName>
    </submittedName>
</protein>
<evidence type="ECO:0000313" key="2">
    <source>
        <dbReference type="Proteomes" id="UP000053424"/>
    </source>
</evidence>